<sequence length="271" mass="30194">MKILITGGAGFIGSHIVEKFSKEGHEVVVVDNLSSGTLDNIKGLKNVKFYKFDIRDKALIKIFKDEKPDLVYNEAAQISVGYSIKDPYTDADINLLGLINVLNCCVEVKVKKFITASSAAVYGVPKSSVSYETDDLQALSFYGLTKLTSEKYVKLYHDLYKLPYVILRYSNVFGPRQSSEGEAGVVAIFSSAMQANHDIYIDGDGEQTRDFIYVKDVANANYLVGIENVENEIFNVSNNGKISINDLFLAMKKAFGYKKSAIHREKKSGRY</sequence>
<dbReference type="RefSeq" id="WP_285152757.1">
    <property type="nucleotide sequence ID" value="NZ_JASSPP010000003.1"/>
</dbReference>
<dbReference type="SUPFAM" id="SSF51735">
    <property type="entry name" value="NAD(P)-binding Rossmann-fold domains"/>
    <property type="match status" value="1"/>
</dbReference>
<reference evidence="3 4" key="1">
    <citation type="submission" date="2023-06" db="EMBL/GenBank/DDBJ databases">
        <title>Antibody response to the Sneathia vaginalis cytopathogenic toxin A during pregnancy.</title>
        <authorList>
            <person name="Mccoy Z.T."/>
            <person name="Serrano M.G."/>
            <person name="Spaine K."/>
            <person name="Edwards D.J."/>
            <person name="Buck G.A."/>
            <person name="Jefferson K."/>
        </authorList>
    </citation>
    <scope>NUCLEOTIDE SEQUENCE [LARGE SCALE GENOMIC DNA]</scope>
    <source>
        <strain evidence="3 4">CCUG 42621</strain>
    </source>
</reference>
<evidence type="ECO:0000256" key="1">
    <source>
        <dbReference type="ARBA" id="ARBA00007637"/>
    </source>
</evidence>
<keyword evidence="4" id="KW-1185">Reference proteome</keyword>
<dbReference type="InterPro" id="IPR001509">
    <property type="entry name" value="Epimerase_deHydtase"/>
</dbReference>
<gene>
    <name evidence="3" type="ORF">QQA45_02685</name>
</gene>
<protein>
    <submittedName>
        <fullName evidence="3">NAD-dependent epimerase/dehydratase family protein</fullName>
    </submittedName>
</protein>
<evidence type="ECO:0000313" key="4">
    <source>
        <dbReference type="Proteomes" id="UP001225134"/>
    </source>
</evidence>
<name>A0ABT7HKC0_9FUSO</name>
<comment type="caution">
    <text evidence="3">The sequence shown here is derived from an EMBL/GenBank/DDBJ whole genome shotgun (WGS) entry which is preliminary data.</text>
</comment>
<dbReference type="Pfam" id="PF01370">
    <property type="entry name" value="Epimerase"/>
    <property type="match status" value="1"/>
</dbReference>
<dbReference type="EMBL" id="JASSPP010000003">
    <property type="protein sequence ID" value="MDK9580420.1"/>
    <property type="molecule type" value="Genomic_DNA"/>
</dbReference>
<dbReference type="PANTHER" id="PTHR43000">
    <property type="entry name" value="DTDP-D-GLUCOSE 4,6-DEHYDRATASE-RELATED"/>
    <property type="match status" value="1"/>
</dbReference>
<dbReference type="Gene3D" id="3.40.50.720">
    <property type="entry name" value="NAD(P)-binding Rossmann-like Domain"/>
    <property type="match status" value="1"/>
</dbReference>
<feature type="domain" description="NAD-dependent epimerase/dehydratase" evidence="2">
    <location>
        <begin position="3"/>
        <end position="236"/>
    </location>
</feature>
<evidence type="ECO:0000313" key="3">
    <source>
        <dbReference type="EMBL" id="MDK9580420.1"/>
    </source>
</evidence>
<proteinExistence type="inferred from homology"/>
<organism evidence="3 4">
    <name type="scientific">Sneathia sanguinegens</name>
    <dbReference type="NCBI Taxonomy" id="40543"/>
    <lineage>
        <taxon>Bacteria</taxon>
        <taxon>Fusobacteriati</taxon>
        <taxon>Fusobacteriota</taxon>
        <taxon>Fusobacteriia</taxon>
        <taxon>Fusobacteriales</taxon>
        <taxon>Leptotrichiaceae</taxon>
        <taxon>Sneathia</taxon>
    </lineage>
</organism>
<comment type="similarity">
    <text evidence="1">Belongs to the NAD(P)-dependent epimerase/dehydratase family.</text>
</comment>
<dbReference type="InterPro" id="IPR036291">
    <property type="entry name" value="NAD(P)-bd_dom_sf"/>
</dbReference>
<evidence type="ECO:0000259" key="2">
    <source>
        <dbReference type="Pfam" id="PF01370"/>
    </source>
</evidence>
<dbReference type="Proteomes" id="UP001225134">
    <property type="component" value="Unassembled WGS sequence"/>
</dbReference>
<accession>A0ABT7HKC0</accession>